<dbReference type="OrthoDB" id="5406427at2759"/>
<feature type="region of interest" description="Disordered" evidence="1">
    <location>
        <begin position="28"/>
        <end position="50"/>
    </location>
</feature>
<feature type="compositionally biased region" description="Low complexity" evidence="1">
    <location>
        <begin position="392"/>
        <end position="401"/>
    </location>
</feature>
<dbReference type="AlphaFoldDB" id="A0A9P1H794"/>
<evidence type="ECO:0008006" key="4">
    <source>
        <dbReference type="Google" id="ProtNLM"/>
    </source>
</evidence>
<feature type="region of interest" description="Disordered" evidence="1">
    <location>
        <begin position="521"/>
        <end position="550"/>
    </location>
</feature>
<feature type="region of interest" description="Disordered" evidence="1">
    <location>
        <begin position="376"/>
        <end position="411"/>
    </location>
</feature>
<organism evidence="2 3">
    <name type="scientific">Parascedosporium putredinis</name>
    <dbReference type="NCBI Taxonomy" id="1442378"/>
    <lineage>
        <taxon>Eukaryota</taxon>
        <taxon>Fungi</taxon>
        <taxon>Dikarya</taxon>
        <taxon>Ascomycota</taxon>
        <taxon>Pezizomycotina</taxon>
        <taxon>Sordariomycetes</taxon>
        <taxon>Hypocreomycetidae</taxon>
        <taxon>Microascales</taxon>
        <taxon>Microascaceae</taxon>
        <taxon>Parascedosporium</taxon>
    </lineage>
</organism>
<feature type="compositionally biased region" description="Low complexity" evidence="1">
    <location>
        <begin position="40"/>
        <end position="50"/>
    </location>
</feature>
<dbReference type="Proteomes" id="UP000838763">
    <property type="component" value="Unassembled WGS sequence"/>
</dbReference>
<reference evidence="2" key="1">
    <citation type="submission" date="2022-11" db="EMBL/GenBank/DDBJ databases">
        <authorList>
            <person name="Scott C."/>
            <person name="Bruce N."/>
        </authorList>
    </citation>
    <scope>NUCLEOTIDE SEQUENCE</scope>
</reference>
<feature type="compositionally biased region" description="Acidic residues" evidence="1">
    <location>
        <begin position="318"/>
        <end position="328"/>
    </location>
</feature>
<comment type="caution">
    <text evidence="2">The sequence shown here is derived from an EMBL/GenBank/DDBJ whole genome shotgun (WGS) entry which is preliminary data.</text>
</comment>
<feature type="region of interest" description="Disordered" evidence="1">
    <location>
        <begin position="74"/>
        <end position="151"/>
    </location>
</feature>
<protein>
    <recommendedName>
        <fullName evidence="4">Cell wall proline rich protein</fullName>
    </recommendedName>
</protein>
<sequence length="550" mass="59007">MPALPSPNLRLKPAESEPALKTVAALETAPKPDPVPELQPTVATAPPKAVPRARVGFSETIEFIPRPLSLISSDTSSTVTARPGHSVSGSISSIISNPAPVPAEREIKPRTELPFSRDVSESRPSTAGAVLERTTSTLDVEGVDISPRRRNSIPALRHVPDTVDSAEPSPTKTPKRWSFFGLDPLVKETTTPEQVAEPVVSEVVEEQGEETIRAKRKGKKSRKKVKTWAGAILTRKSKPRPKSCVLSDLTPAARQDLGVDDNLADPLTIDADLGMKGFSGPGMHYHRRAESAPEMVPFEGARFGLHRFGSSSTMADVFEEDEEEDEDTSSNSSESVSDKDTPPSAVSDRDEFLPGTLSEPQPDAEVEVTQLYSVSPAVSQQPSPALTGLDPTQLQSQSSRSMRSERSTTSLQDAVIQEDLSGVHFRMANLFQGNGSPVSSATPSPRRILASRELAPVDISPLQLPSRISTAPSSVNEETSFQSLLMGQPGPEVRISVDDIPSLTSSNSTMTKESAYTHNAHAIPPSHSTVNAPHRSPQPPLAVADPVWLA</sequence>
<name>A0A9P1H794_9PEZI</name>
<feature type="region of interest" description="Disordered" evidence="1">
    <location>
        <begin position="318"/>
        <end position="362"/>
    </location>
</feature>
<evidence type="ECO:0000313" key="3">
    <source>
        <dbReference type="Proteomes" id="UP000838763"/>
    </source>
</evidence>
<accession>A0A9P1H794</accession>
<dbReference type="EMBL" id="CALLCH030000015">
    <property type="protein sequence ID" value="CAI4216584.1"/>
    <property type="molecule type" value="Genomic_DNA"/>
</dbReference>
<feature type="compositionally biased region" description="Basic and acidic residues" evidence="1">
    <location>
        <begin position="336"/>
        <end position="352"/>
    </location>
</feature>
<gene>
    <name evidence="2" type="ORF">PPNO1_LOCUS6236</name>
</gene>
<proteinExistence type="predicted"/>
<keyword evidence="3" id="KW-1185">Reference proteome</keyword>
<feature type="compositionally biased region" description="Low complexity" evidence="1">
    <location>
        <begin position="376"/>
        <end position="385"/>
    </location>
</feature>
<feature type="compositionally biased region" description="Low complexity" evidence="1">
    <location>
        <begin position="86"/>
        <end position="96"/>
    </location>
</feature>
<evidence type="ECO:0000313" key="2">
    <source>
        <dbReference type="EMBL" id="CAI4216584.1"/>
    </source>
</evidence>
<evidence type="ECO:0000256" key="1">
    <source>
        <dbReference type="SAM" id="MobiDB-lite"/>
    </source>
</evidence>